<protein>
    <submittedName>
        <fullName evidence="9">Cytochrome c peroxidase</fullName>
    </submittedName>
</protein>
<keyword evidence="9" id="KW-0575">Peroxidase</keyword>
<evidence type="ECO:0000313" key="10">
    <source>
        <dbReference type="Proteomes" id="UP001501758"/>
    </source>
</evidence>
<evidence type="ECO:0000256" key="3">
    <source>
        <dbReference type="ARBA" id="ARBA00022723"/>
    </source>
</evidence>
<dbReference type="InterPro" id="IPR004852">
    <property type="entry name" value="Di-haem_cyt_c_peroxidsae"/>
</dbReference>
<gene>
    <name evidence="9" type="ORF">GCM10009430_40800</name>
</gene>
<dbReference type="PROSITE" id="PS51007">
    <property type="entry name" value="CYTC"/>
    <property type="match status" value="2"/>
</dbReference>
<feature type="domain" description="Cytochrome c" evidence="8">
    <location>
        <begin position="54"/>
        <end position="163"/>
    </location>
</feature>
<keyword evidence="6 7" id="KW-0408">Iron</keyword>
<dbReference type="InterPro" id="IPR009056">
    <property type="entry name" value="Cyt_c-like_dom"/>
</dbReference>
<dbReference type="Gene3D" id="1.10.760.10">
    <property type="entry name" value="Cytochrome c-like domain"/>
    <property type="match status" value="2"/>
</dbReference>
<keyword evidence="10" id="KW-1185">Reference proteome</keyword>
<accession>A0ABN1J668</accession>
<comment type="caution">
    <text evidence="9">The sequence shown here is derived from an EMBL/GenBank/DDBJ whole genome shotgun (WGS) entry which is preliminary data.</text>
</comment>
<keyword evidence="2 7" id="KW-0349">Heme</keyword>
<dbReference type="PANTHER" id="PTHR30600:SF10">
    <property type="entry name" value="BLL6722 PROTEIN"/>
    <property type="match status" value="1"/>
</dbReference>
<name>A0ABN1J668_9FLAO</name>
<feature type="domain" description="Cytochrome c" evidence="8">
    <location>
        <begin position="220"/>
        <end position="354"/>
    </location>
</feature>
<evidence type="ECO:0000256" key="5">
    <source>
        <dbReference type="ARBA" id="ARBA00023002"/>
    </source>
</evidence>
<dbReference type="InterPro" id="IPR036909">
    <property type="entry name" value="Cyt_c-like_dom_sf"/>
</dbReference>
<dbReference type="Proteomes" id="UP001501758">
    <property type="component" value="Unassembled WGS sequence"/>
</dbReference>
<dbReference type="PANTHER" id="PTHR30600">
    <property type="entry name" value="CYTOCHROME C PEROXIDASE-RELATED"/>
    <property type="match status" value="1"/>
</dbReference>
<keyword evidence="4" id="KW-0732">Signal</keyword>
<dbReference type="GO" id="GO:0004601">
    <property type="term" value="F:peroxidase activity"/>
    <property type="evidence" value="ECO:0007669"/>
    <property type="project" value="UniProtKB-KW"/>
</dbReference>
<evidence type="ECO:0000256" key="2">
    <source>
        <dbReference type="ARBA" id="ARBA00022617"/>
    </source>
</evidence>
<evidence type="ECO:0000256" key="1">
    <source>
        <dbReference type="ARBA" id="ARBA00004196"/>
    </source>
</evidence>
<sequence>MEIDEDQNNEEVSETLQATFGQNIDLNNLANYAAQNIPNYITRDNTNGNAITDEKATLGRILFYDKNLSSDNTISCSSCHQQAFAFSDGSDVSTGVNGTTGRHSMRLVNARFSDEVRFFWDERASTLEEQTTQPIQDHAEMGFSGENGDPSITDLLSKLEQLSYYQELFQFAYGNTTITEERLQECLAQFIRSIQSFDSKYDDGRAVVVNNNMDFPNFTDQENLGKTIFMQPPNEGGAGCITCHQAPEFSIDPESLNNGVTGVFGVVNDADFTITRSPSLRDIMNANGTMNGALMHDASIPTIMDAILHYNDIDATGNTNLDNRLRGGAGGNGQNLNLTNEEMLALEAFLKTLSGSNMYTDTKWSDPFL</sequence>
<evidence type="ECO:0000313" key="9">
    <source>
        <dbReference type="EMBL" id="GAA0730000.1"/>
    </source>
</evidence>
<proteinExistence type="predicted"/>
<comment type="subcellular location">
    <subcellularLocation>
        <location evidence="1">Cell envelope</location>
    </subcellularLocation>
</comment>
<dbReference type="SUPFAM" id="SSF46626">
    <property type="entry name" value="Cytochrome c"/>
    <property type="match status" value="2"/>
</dbReference>
<dbReference type="Pfam" id="PF03150">
    <property type="entry name" value="CCP_MauG"/>
    <property type="match status" value="1"/>
</dbReference>
<reference evidence="9 10" key="1">
    <citation type="journal article" date="2019" name="Int. J. Syst. Evol. Microbiol.">
        <title>The Global Catalogue of Microorganisms (GCM) 10K type strain sequencing project: providing services to taxonomists for standard genome sequencing and annotation.</title>
        <authorList>
            <consortium name="The Broad Institute Genomics Platform"/>
            <consortium name="The Broad Institute Genome Sequencing Center for Infectious Disease"/>
            <person name="Wu L."/>
            <person name="Ma J."/>
        </authorList>
    </citation>
    <scope>NUCLEOTIDE SEQUENCE [LARGE SCALE GENOMIC DNA]</scope>
    <source>
        <strain evidence="9 10">JCM 15974</strain>
    </source>
</reference>
<keyword evidence="5" id="KW-0560">Oxidoreductase</keyword>
<evidence type="ECO:0000256" key="6">
    <source>
        <dbReference type="ARBA" id="ARBA00023004"/>
    </source>
</evidence>
<keyword evidence="3 7" id="KW-0479">Metal-binding</keyword>
<organism evidence="9 10">
    <name type="scientific">Aquimarina litoralis</name>
    <dbReference type="NCBI Taxonomy" id="584605"/>
    <lineage>
        <taxon>Bacteria</taxon>
        <taxon>Pseudomonadati</taxon>
        <taxon>Bacteroidota</taxon>
        <taxon>Flavobacteriia</taxon>
        <taxon>Flavobacteriales</taxon>
        <taxon>Flavobacteriaceae</taxon>
        <taxon>Aquimarina</taxon>
    </lineage>
</organism>
<dbReference type="EMBL" id="BAAAGE010000004">
    <property type="protein sequence ID" value="GAA0730000.1"/>
    <property type="molecule type" value="Genomic_DNA"/>
</dbReference>
<evidence type="ECO:0000256" key="7">
    <source>
        <dbReference type="PROSITE-ProRule" id="PRU00433"/>
    </source>
</evidence>
<dbReference type="InterPro" id="IPR051395">
    <property type="entry name" value="Cytochrome_c_Peroxidase/MauG"/>
</dbReference>
<evidence type="ECO:0000259" key="8">
    <source>
        <dbReference type="PROSITE" id="PS51007"/>
    </source>
</evidence>
<evidence type="ECO:0000256" key="4">
    <source>
        <dbReference type="ARBA" id="ARBA00022729"/>
    </source>
</evidence>